<comment type="similarity">
    <text evidence="1">Belongs to the transposase IS21/IS408/IS1162 family.</text>
</comment>
<gene>
    <name evidence="4" type="ORF">A1A1_01463</name>
    <name evidence="3" type="ORF">BBH88_11265</name>
</gene>
<dbReference type="InterPro" id="IPR054353">
    <property type="entry name" value="IstA-like_C"/>
</dbReference>
<reference evidence="6" key="2">
    <citation type="submission" date="2016-07" db="EMBL/GenBank/DDBJ databases">
        <authorList>
            <person name="See-Too W.S."/>
        </authorList>
    </citation>
    <scope>NUCLEOTIDE SEQUENCE [LARGE SCALE GENOMIC DNA]</scope>
    <source>
        <strain evidence="6">DSM 14505</strain>
    </source>
</reference>
<dbReference type="GO" id="GO:0015074">
    <property type="term" value="P:DNA integration"/>
    <property type="evidence" value="ECO:0007669"/>
    <property type="project" value="InterPro"/>
</dbReference>
<evidence type="ECO:0000313" key="6">
    <source>
        <dbReference type="Proteomes" id="UP000092661"/>
    </source>
</evidence>
<evidence type="ECO:0000256" key="1">
    <source>
        <dbReference type="ARBA" id="ARBA00009277"/>
    </source>
</evidence>
<organism evidence="4 5">
    <name type="scientific">Planococcus antarcticus DSM 14505</name>
    <dbReference type="NCBI Taxonomy" id="1185653"/>
    <lineage>
        <taxon>Bacteria</taxon>
        <taxon>Bacillati</taxon>
        <taxon>Bacillota</taxon>
        <taxon>Bacilli</taxon>
        <taxon>Bacillales</taxon>
        <taxon>Caryophanaceae</taxon>
        <taxon>Planococcus</taxon>
    </lineage>
</organism>
<evidence type="ECO:0000313" key="5">
    <source>
        <dbReference type="Proteomes" id="UP000004725"/>
    </source>
</evidence>
<feature type="domain" description="Integrase catalytic" evidence="2">
    <location>
        <begin position="120"/>
        <end position="300"/>
    </location>
</feature>
<protein>
    <submittedName>
        <fullName evidence="4">Transposase</fullName>
    </submittedName>
</protein>
<dbReference type="InterPro" id="IPR036397">
    <property type="entry name" value="RNaseH_sf"/>
</dbReference>
<sequence>MIKMANIELIRKLHYVEKRSIRQLSKDLGYSRQTIRKALEQNEIPRYTRTAPIKRPAIDAVKPLIFQWMQEDQTAPLKQRHSAAQIYRRLVNEYQFTGGESTVRHFVRQVKQEWDLLAPPSSIPLEFQAGEFAQFDWGEVIIELNGSEIKCMLFCIRLLYSRKIFVKVFPHQRQEALFQGHLDAFNYFGGVPKTIVYDNMKTAVKKVLEGTKREEQEAFIAFRSAFLFDAQFCAPAKGNEKGQVEKLVQTARAQFLVPVPKVTSLEELNDHLKMCCDRYDLHKVPNSADLVHQRFTEEKALLLPILSRFDCARRVGVNINTLALVNFETNRYSVPTRYSGRKDAFLYAYVDKIIIKIDGETIAEHERLYTQRGELLDIDHYLDELERKPRAIPFARPLKKNTLPASYQSFYRETNLRYGHGKELIRVLKLHRDYPASAVENAVRQSVEKQLFTCDAVKQFLYQTLHPALANPLPMMYEVTESIRVKPPALGDYNELLKGGIYH</sequence>
<name>A0A1C7DHG3_9BACL</name>
<dbReference type="EMBL" id="CP016534">
    <property type="protein sequence ID" value="ANU10848.1"/>
    <property type="molecule type" value="Genomic_DNA"/>
</dbReference>
<reference evidence="3" key="3">
    <citation type="submission" date="2016-10" db="EMBL/GenBank/DDBJ databases">
        <authorList>
            <person name="See-Too W.S."/>
        </authorList>
    </citation>
    <scope>NUCLEOTIDE SEQUENCE</scope>
    <source>
        <strain evidence="3">DSM 14505</strain>
    </source>
</reference>
<dbReference type="PANTHER" id="PTHR35004:SF7">
    <property type="entry name" value="INTEGRASE PROTEIN"/>
    <property type="match status" value="1"/>
</dbReference>
<evidence type="ECO:0000313" key="3">
    <source>
        <dbReference type="EMBL" id="ANU10848.1"/>
    </source>
</evidence>
<dbReference type="SUPFAM" id="SSF53098">
    <property type="entry name" value="Ribonuclease H-like"/>
    <property type="match status" value="1"/>
</dbReference>
<dbReference type="OrthoDB" id="3193769at2"/>
<dbReference type="Proteomes" id="UP000004725">
    <property type="component" value="Unassembled WGS sequence"/>
</dbReference>
<proteinExistence type="inferred from homology"/>
<reference evidence="4 5" key="1">
    <citation type="journal article" date="2012" name="J. Bacteriol.">
        <title>Genome Sequence of the Antarctic Psychrophile Bacterium Planococcus antarcticus DSM 14505.</title>
        <authorList>
            <person name="Margolles A."/>
            <person name="Gueimonde M."/>
            <person name="Sanchez B."/>
        </authorList>
    </citation>
    <scope>NUCLEOTIDE SEQUENCE [LARGE SCALE GENOMIC DNA]</scope>
    <source>
        <strain evidence="4 5">DSM 14505</strain>
    </source>
</reference>
<dbReference type="Proteomes" id="UP000092661">
    <property type="component" value="Chromosome"/>
</dbReference>
<dbReference type="RefSeq" id="WP_006828313.1">
    <property type="nucleotide sequence ID" value="NZ_AJYB01000006.1"/>
</dbReference>
<keyword evidence="6" id="KW-1185">Reference proteome</keyword>
<dbReference type="NCBIfam" id="NF033546">
    <property type="entry name" value="transpos_IS21"/>
    <property type="match status" value="1"/>
</dbReference>
<dbReference type="InterPro" id="IPR012337">
    <property type="entry name" value="RNaseH-like_sf"/>
</dbReference>
<dbReference type="PANTHER" id="PTHR35004">
    <property type="entry name" value="TRANSPOSASE RV3428C-RELATED"/>
    <property type="match status" value="1"/>
</dbReference>
<dbReference type="Pfam" id="PF22483">
    <property type="entry name" value="Mu-transpos_C_2"/>
    <property type="match status" value="1"/>
</dbReference>
<dbReference type="KEGG" id="pana:BBH88_11265"/>
<evidence type="ECO:0000259" key="2">
    <source>
        <dbReference type="PROSITE" id="PS50994"/>
    </source>
</evidence>
<dbReference type="InterPro" id="IPR001584">
    <property type="entry name" value="Integrase_cat-core"/>
</dbReference>
<dbReference type="GO" id="GO:0003676">
    <property type="term" value="F:nucleic acid binding"/>
    <property type="evidence" value="ECO:0007669"/>
    <property type="project" value="InterPro"/>
</dbReference>
<accession>A0A1C7DHG3</accession>
<dbReference type="EMBL" id="AJYB01000006">
    <property type="protein sequence ID" value="EIM08321.1"/>
    <property type="molecule type" value="Genomic_DNA"/>
</dbReference>
<evidence type="ECO:0000313" key="4">
    <source>
        <dbReference type="EMBL" id="EIM08321.1"/>
    </source>
</evidence>
<dbReference type="eggNOG" id="COG4584">
    <property type="taxonomic scope" value="Bacteria"/>
</dbReference>
<dbReference type="PROSITE" id="PS50994">
    <property type="entry name" value="INTEGRASE"/>
    <property type="match status" value="1"/>
</dbReference>
<dbReference type="Gene3D" id="3.30.420.10">
    <property type="entry name" value="Ribonuclease H-like superfamily/Ribonuclease H"/>
    <property type="match status" value="1"/>
</dbReference>
<dbReference type="AlphaFoldDB" id="A0A1C7DHG3"/>